<keyword evidence="2" id="KW-1003">Cell membrane</keyword>
<dbReference type="GO" id="GO:0022857">
    <property type="term" value="F:transmembrane transporter activity"/>
    <property type="evidence" value="ECO:0007669"/>
    <property type="project" value="InterPro"/>
</dbReference>
<dbReference type="GeneID" id="97289289"/>
<proteinExistence type="predicted"/>
<keyword evidence="4 6" id="KW-1133">Transmembrane helix</keyword>
<evidence type="ECO:0000256" key="2">
    <source>
        <dbReference type="ARBA" id="ARBA00022475"/>
    </source>
</evidence>
<dbReference type="EMBL" id="MBPK01000044">
    <property type="protein sequence ID" value="PKT80158.1"/>
    <property type="molecule type" value="Genomic_DNA"/>
</dbReference>
<feature type="transmembrane region" description="Helical" evidence="6">
    <location>
        <begin position="348"/>
        <end position="369"/>
    </location>
</feature>
<evidence type="ECO:0000313" key="8">
    <source>
        <dbReference type="EMBL" id="PKT80158.1"/>
    </source>
</evidence>
<dbReference type="STRING" id="556267.HWAG_00399"/>
<dbReference type="InterPro" id="IPR050189">
    <property type="entry name" value="MFS_Efflux_Transporters"/>
</dbReference>
<keyword evidence="3 6" id="KW-0812">Transmembrane</keyword>
<dbReference type="InterPro" id="IPR011701">
    <property type="entry name" value="MFS"/>
</dbReference>
<comment type="subcellular location">
    <subcellularLocation>
        <location evidence="1">Cell membrane</location>
        <topology evidence="1">Multi-pass membrane protein</topology>
    </subcellularLocation>
</comment>
<evidence type="ECO:0000313" key="9">
    <source>
        <dbReference type="Proteomes" id="UP000233350"/>
    </source>
</evidence>
<dbReference type="Pfam" id="PF07690">
    <property type="entry name" value="MFS_1"/>
    <property type="match status" value="1"/>
</dbReference>
<feature type="transmembrane region" description="Helical" evidence="6">
    <location>
        <begin position="315"/>
        <end position="342"/>
    </location>
</feature>
<reference evidence="8 9" key="1">
    <citation type="submission" date="2016-07" db="EMBL/GenBank/DDBJ databases">
        <title>Detection of Helicobacter winghamensis from caecal content of red fox (Vulpes vulpes).</title>
        <authorList>
            <person name="Zanoni R.G."/>
            <person name="Florio D."/>
            <person name="Caffara M."/>
            <person name="Renzi M."/>
            <person name="Parisi A."/>
            <person name="Pasquali F."/>
            <person name="Manfreda G."/>
        </authorList>
    </citation>
    <scope>NUCLEOTIDE SEQUENCE [LARGE SCALE GENOMIC DNA]</scope>
    <source>
        <strain evidence="8 9">295_13</strain>
    </source>
</reference>
<comment type="caution">
    <text evidence="8">The sequence shown here is derived from an EMBL/GenBank/DDBJ whole genome shotgun (WGS) entry which is preliminary data.</text>
</comment>
<keyword evidence="8" id="KW-0762">Sugar transport</keyword>
<feature type="transmembrane region" description="Helical" evidence="6">
    <location>
        <begin position="126"/>
        <end position="145"/>
    </location>
</feature>
<dbReference type="RefSeq" id="WP_040498268.1">
    <property type="nucleotide sequence ID" value="NZ_CABKOI010000021.1"/>
</dbReference>
<dbReference type="PANTHER" id="PTHR43124:SF4">
    <property type="entry name" value="SUGAR EFFLUX TRANSPORTER"/>
    <property type="match status" value="1"/>
</dbReference>
<evidence type="ECO:0000256" key="1">
    <source>
        <dbReference type="ARBA" id="ARBA00004651"/>
    </source>
</evidence>
<gene>
    <name evidence="8" type="ORF">BCM31_00545</name>
</gene>
<feature type="transmembrane region" description="Helical" evidence="6">
    <location>
        <begin position="198"/>
        <end position="221"/>
    </location>
</feature>
<feature type="domain" description="Major facilitator superfamily (MFS) profile" evidence="7">
    <location>
        <begin position="3"/>
        <end position="370"/>
    </location>
</feature>
<dbReference type="PROSITE" id="PS50850">
    <property type="entry name" value="MFS"/>
    <property type="match status" value="1"/>
</dbReference>
<dbReference type="SUPFAM" id="SSF103473">
    <property type="entry name" value="MFS general substrate transporter"/>
    <property type="match status" value="1"/>
</dbReference>
<feature type="transmembrane region" description="Helical" evidence="6">
    <location>
        <begin position="98"/>
        <end position="119"/>
    </location>
</feature>
<dbReference type="GO" id="GO:0005886">
    <property type="term" value="C:plasma membrane"/>
    <property type="evidence" value="ECO:0007669"/>
    <property type="project" value="UniProtKB-SubCell"/>
</dbReference>
<dbReference type="InterPro" id="IPR036259">
    <property type="entry name" value="MFS_trans_sf"/>
</dbReference>
<dbReference type="InterPro" id="IPR020846">
    <property type="entry name" value="MFS_dom"/>
</dbReference>
<keyword evidence="9" id="KW-1185">Reference proteome</keyword>
<dbReference type="OrthoDB" id="9788453at2"/>
<accession>A0A2N3PHY8</accession>
<sequence length="378" mass="40936">MQAVIAIAFAAFIFNTSEFIPIGLLTLIATDFGITEAKAGFLMSVYAWVVALASLPLMLACSRFDLRRLLLFVMGLFIVSHIFSTFADNYYMLMASRLGVACAHALFWSIATPMAVRVAPKGKESVAISFVIVGTSIALLAGLPLGRVIGLYLGWRVSFFSIGIVAFLVFLVLLKTLPQMPTSGAISLRSLPQLLKTPKLLGVYGITMCLVTAHFIAYSYIEPFLAQNAHFSQNAITATLIIFGAMGIVGGYLFSKYHDKYKETFLTFAIFGVFVALLLLKLLSFSGFGVVLVCLLWGLSIVMFGLAFQAKVLHLVPVGTSVAMSIFSGIYNVGIGSGAYFGGLITEYLSVGYVGYFGAFLAFFVCVYYKGSFAKKIP</sequence>
<feature type="transmembrane region" description="Helical" evidence="6">
    <location>
        <begin position="289"/>
        <end position="308"/>
    </location>
</feature>
<keyword evidence="8" id="KW-0813">Transport</keyword>
<evidence type="ECO:0000256" key="3">
    <source>
        <dbReference type="ARBA" id="ARBA00022692"/>
    </source>
</evidence>
<dbReference type="Gene3D" id="1.20.1250.20">
    <property type="entry name" value="MFS general substrate transporter like domains"/>
    <property type="match status" value="1"/>
</dbReference>
<feature type="transmembrane region" description="Helical" evidence="6">
    <location>
        <begin position="265"/>
        <end position="283"/>
    </location>
</feature>
<evidence type="ECO:0000256" key="6">
    <source>
        <dbReference type="SAM" id="Phobius"/>
    </source>
</evidence>
<feature type="transmembrane region" description="Helical" evidence="6">
    <location>
        <begin position="233"/>
        <end position="253"/>
    </location>
</feature>
<feature type="transmembrane region" description="Helical" evidence="6">
    <location>
        <begin position="69"/>
        <end position="86"/>
    </location>
</feature>
<feature type="transmembrane region" description="Helical" evidence="6">
    <location>
        <begin position="157"/>
        <end position="177"/>
    </location>
</feature>
<evidence type="ECO:0000256" key="4">
    <source>
        <dbReference type="ARBA" id="ARBA00022989"/>
    </source>
</evidence>
<dbReference type="Proteomes" id="UP000233350">
    <property type="component" value="Unassembled WGS sequence"/>
</dbReference>
<organism evidence="8 9">
    <name type="scientific">Helicobacter winghamensis</name>
    <dbReference type="NCBI Taxonomy" id="157268"/>
    <lineage>
        <taxon>Bacteria</taxon>
        <taxon>Pseudomonadati</taxon>
        <taxon>Campylobacterota</taxon>
        <taxon>Epsilonproteobacteria</taxon>
        <taxon>Campylobacterales</taxon>
        <taxon>Helicobacteraceae</taxon>
        <taxon>Helicobacter</taxon>
    </lineage>
</organism>
<keyword evidence="5 6" id="KW-0472">Membrane</keyword>
<dbReference type="CDD" id="cd17324">
    <property type="entry name" value="MFS_NepI_like"/>
    <property type="match status" value="1"/>
</dbReference>
<evidence type="ECO:0000256" key="5">
    <source>
        <dbReference type="ARBA" id="ARBA00023136"/>
    </source>
</evidence>
<dbReference type="AlphaFoldDB" id="A0A2N3PHY8"/>
<dbReference type="NCBIfam" id="NF002921">
    <property type="entry name" value="PRK03545.1"/>
    <property type="match status" value="1"/>
</dbReference>
<protein>
    <submittedName>
        <fullName evidence="8">Sugar transporter</fullName>
    </submittedName>
</protein>
<feature type="transmembrane region" description="Helical" evidence="6">
    <location>
        <begin position="43"/>
        <end position="62"/>
    </location>
</feature>
<name>A0A2N3PHY8_9HELI</name>
<dbReference type="PANTHER" id="PTHR43124">
    <property type="entry name" value="PURINE EFFLUX PUMP PBUE"/>
    <property type="match status" value="1"/>
</dbReference>
<evidence type="ECO:0000259" key="7">
    <source>
        <dbReference type="PROSITE" id="PS50850"/>
    </source>
</evidence>